<evidence type="ECO:0000259" key="5">
    <source>
        <dbReference type="Pfam" id="PF25990"/>
    </source>
</evidence>
<dbReference type="Pfam" id="PF25990">
    <property type="entry name" value="Beta-barrel_YknX"/>
    <property type="match status" value="1"/>
</dbReference>
<organism evidence="6 7">
    <name type="scientific">Peribacillus huizhouensis</name>
    <dbReference type="NCBI Taxonomy" id="1501239"/>
    <lineage>
        <taxon>Bacteria</taxon>
        <taxon>Bacillati</taxon>
        <taxon>Bacillota</taxon>
        <taxon>Bacilli</taxon>
        <taxon>Bacillales</taxon>
        <taxon>Bacillaceae</taxon>
        <taxon>Peribacillus</taxon>
    </lineage>
</organism>
<keyword evidence="2" id="KW-0175">Coiled coil</keyword>
<dbReference type="Gene3D" id="2.40.50.100">
    <property type="match status" value="2"/>
</dbReference>
<evidence type="ECO:0000256" key="1">
    <source>
        <dbReference type="ARBA" id="ARBA00004196"/>
    </source>
</evidence>
<feature type="compositionally biased region" description="Gly residues" evidence="3">
    <location>
        <begin position="389"/>
        <end position="411"/>
    </location>
</feature>
<evidence type="ECO:0000256" key="2">
    <source>
        <dbReference type="ARBA" id="ARBA00023054"/>
    </source>
</evidence>
<dbReference type="InterPro" id="IPR000089">
    <property type="entry name" value="Biotin_lipoyl"/>
</dbReference>
<evidence type="ECO:0000256" key="3">
    <source>
        <dbReference type="SAM" id="MobiDB-lite"/>
    </source>
</evidence>
<dbReference type="InterPro" id="IPR058636">
    <property type="entry name" value="Beta-barrel_YknX"/>
</dbReference>
<dbReference type="Gene3D" id="2.40.420.20">
    <property type="match status" value="1"/>
</dbReference>
<dbReference type="InterPro" id="IPR011053">
    <property type="entry name" value="Single_hybrid_motif"/>
</dbReference>
<name>A0ABR6CWF4_9BACI</name>
<dbReference type="EMBL" id="JACJHX010000034">
    <property type="protein sequence ID" value="MBA9029357.1"/>
    <property type="molecule type" value="Genomic_DNA"/>
</dbReference>
<feature type="domain" description="Lipoyl-binding" evidence="4">
    <location>
        <begin position="75"/>
        <end position="127"/>
    </location>
</feature>
<dbReference type="RefSeq" id="WP_182504117.1">
    <property type="nucleotide sequence ID" value="NZ_JACJHX010000034.1"/>
</dbReference>
<sequence>MKKWMIISVIIVVIGGASAWFFIGKTDKTQNVAAAVQTTAVQKGKLEVAVSGSGSVTAITDQDVTADNTVLIVDSVGVESGDTVDNGDTLVTFKNGDVVTAPYDGEIKSVSVSSGSNASQGTVLLRIEDEDEYTSPVTREDSGGSSESLGGGSSLTADTVSVKEGDVVKAGATLVTFTDGSILQAPVAGTITSLSVASGDSVPNSEPVAHITNYSALQTTISVDELDVTKVKEGQAVEITASAFEDEKFAGKVTNVAKVGIASNGVSSFDVTVQITDPKNLKIGMSTEASILIESKDNALYVPVEAVYTSGDEKYVIVPTTSDSEDSAQSTNKVTVETGIANDMYVEITSGLAEGDNVQIPRVQSSGNSFQGPMMMQGGGFPSGNFQGAPGGDFGGRSGGGMPSDGRQGGN</sequence>
<comment type="subcellular location">
    <subcellularLocation>
        <location evidence="1">Cell envelope</location>
    </subcellularLocation>
</comment>
<reference evidence="6 7" key="1">
    <citation type="submission" date="2020-08" db="EMBL/GenBank/DDBJ databases">
        <title>Genomic Encyclopedia of Type Strains, Phase IV (KMG-IV): sequencing the most valuable type-strain genomes for metagenomic binning, comparative biology and taxonomic classification.</title>
        <authorList>
            <person name="Goeker M."/>
        </authorList>
    </citation>
    <scope>NUCLEOTIDE SEQUENCE [LARGE SCALE GENOMIC DNA]</scope>
    <source>
        <strain evidence="6 7">DSM 105481</strain>
    </source>
</reference>
<feature type="domain" description="YknX-like beta-barrel" evidence="5">
    <location>
        <begin position="220"/>
        <end position="288"/>
    </location>
</feature>
<accession>A0ABR6CWF4</accession>
<proteinExistence type="predicted"/>
<evidence type="ECO:0000313" key="7">
    <source>
        <dbReference type="Proteomes" id="UP000626697"/>
    </source>
</evidence>
<gene>
    <name evidence="6" type="ORF">HNP81_004730</name>
</gene>
<protein>
    <submittedName>
        <fullName evidence="6">HlyD family secretion protein</fullName>
    </submittedName>
</protein>
<feature type="region of interest" description="Disordered" evidence="3">
    <location>
        <begin position="126"/>
        <end position="156"/>
    </location>
</feature>
<dbReference type="InterPro" id="IPR050465">
    <property type="entry name" value="UPF0194_transport"/>
</dbReference>
<dbReference type="Pfam" id="PF00364">
    <property type="entry name" value="Biotin_lipoyl"/>
    <property type="match status" value="1"/>
</dbReference>
<dbReference type="Proteomes" id="UP000626697">
    <property type="component" value="Unassembled WGS sequence"/>
</dbReference>
<dbReference type="Gene3D" id="2.40.30.170">
    <property type="match status" value="1"/>
</dbReference>
<dbReference type="PANTHER" id="PTHR32347">
    <property type="entry name" value="EFFLUX SYSTEM COMPONENT YKNX-RELATED"/>
    <property type="match status" value="1"/>
</dbReference>
<keyword evidence="7" id="KW-1185">Reference proteome</keyword>
<dbReference type="SUPFAM" id="SSF51230">
    <property type="entry name" value="Single hybrid motif"/>
    <property type="match status" value="2"/>
</dbReference>
<evidence type="ECO:0000259" key="4">
    <source>
        <dbReference type="Pfam" id="PF00364"/>
    </source>
</evidence>
<feature type="region of interest" description="Disordered" evidence="3">
    <location>
        <begin position="378"/>
        <end position="411"/>
    </location>
</feature>
<comment type="caution">
    <text evidence="6">The sequence shown here is derived from an EMBL/GenBank/DDBJ whole genome shotgun (WGS) entry which is preliminary data.</text>
</comment>
<evidence type="ECO:0000313" key="6">
    <source>
        <dbReference type="EMBL" id="MBA9029357.1"/>
    </source>
</evidence>